<reference evidence="3" key="1">
    <citation type="submission" date="2021-01" db="EMBL/GenBank/DDBJ databases">
        <authorList>
            <person name="Corre E."/>
            <person name="Pelletier E."/>
            <person name="Niang G."/>
            <person name="Scheremetjew M."/>
            <person name="Finn R."/>
            <person name="Kale V."/>
            <person name="Holt S."/>
            <person name="Cochrane G."/>
            <person name="Meng A."/>
            <person name="Brown T."/>
            <person name="Cohen L."/>
        </authorList>
    </citation>
    <scope>NUCLEOTIDE SEQUENCE</scope>
    <source>
        <strain evidence="3">CCMP3189</strain>
    </source>
</reference>
<feature type="region of interest" description="Disordered" evidence="1">
    <location>
        <begin position="371"/>
        <end position="391"/>
    </location>
</feature>
<proteinExistence type="predicted"/>
<feature type="region of interest" description="Disordered" evidence="1">
    <location>
        <begin position="106"/>
        <end position="126"/>
    </location>
</feature>
<evidence type="ECO:0000256" key="1">
    <source>
        <dbReference type="SAM" id="MobiDB-lite"/>
    </source>
</evidence>
<dbReference type="EMBL" id="HBFH01000080">
    <property type="protein sequence ID" value="CAD8730363.1"/>
    <property type="molecule type" value="Transcribed_RNA"/>
</dbReference>
<evidence type="ECO:0000313" key="3">
    <source>
        <dbReference type="EMBL" id="CAD8730363.1"/>
    </source>
</evidence>
<feature type="domain" description="PWWP" evidence="2">
    <location>
        <begin position="236"/>
        <end position="332"/>
    </location>
</feature>
<dbReference type="Pfam" id="PF00855">
    <property type="entry name" value="PWWP"/>
    <property type="match status" value="1"/>
</dbReference>
<organism evidence="3">
    <name type="scientific">Chrysocystis fragilis</name>
    <dbReference type="NCBI Taxonomy" id="1411660"/>
    <lineage>
        <taxon>Eukaryota</taxon>
        <taxon>Sar</taxon>
        <taxon>Stramenopiles</taxon>
        <taxon>Ochrophyta</taxon>
        <taxon>Pelagophyceae</taxon>
        <taxon>Sarcinochrysidales</taxon>
        <taxon>Chrysocystaceae</taxon>
        <taxon>Chrysocystis</taxon>
    </lineage>
</organism>
<accession>A0A7S0TEY5</accession>
<dbReference type="SUPFAM" id="SSF63748">
    <property type="entry name" value="Tudor/PWWP/MBT"/>
    <property type="match status" value="1"/>
</dbReference>
<protein>
    <recommendedName>
        <fullName evidence="2">PWWP domain-containing protein</fullName>
    </recommendedName>
</protein>
<sequence length="396" mass="43535">MRSFLAGRQREKLLRLASLEDKKGEEEDAVLDGDRVERVVGFIESVEADPTVAMALVNVMKAYFMRGEVGQVGKLGLELLESEAKRREFAEVLGFGSVDELRSASSSSRKKAEAKKRPSLKRPREEEAVWRVAGDERLGSYAATEGSVARVEAWTRRQGRKHFRCTLLLGPRRGHLIELSDTALEATGHSARLDEALAKVPNYEALDGASAAPVADAARRLSLGSRIDEAWAKAFGTLVWAQDKPHEPPWPSIVVDPRTVADDKLLARAELALGKKHVLRFLGLPEASSLGFLPPSSLTPFTTATPPDLDAKLSKLRKKSRLAFDAALREAKILAKPPPPEGATIIVTYLGDDTKYRCVVLKDPRTAELQVRSPDFGPDEPGTIPFDPVEDDWVYP</sequence>
<dbReference type="CDD" id="cd05162">
    <property type="entry name" value="PWWP"/>
    <property type="match status" value="1"/>
</dbReference>
<name>A0A7S0TEY5_9STRA</name>
<dbReference type="AlphaFoldDB" id="A0A7S0TEY5"/>
<dbReference type="Gene3D" id="2.30.30.140">
    <property type="match status" value="1"/>
</dbReference>
<gene>
    <name evidence="3" type="ORF">CFRA1165_LOCUS52</name>
</gene>
<dbReference type="InterPro" id="IPR000313">
    <property type="entry name" value="PWWP_dom"/>
</dbReference>
<feature type="compositionally biased region" description="Basic residues" evidence="1">
    <location>
        <begin position="108"/>
        <end position="121"/>
    </location>
</feature>
<evidence type="ECO:0000259" key="2">
    <source>
        <dbReference type="Pfam" id="PF00855"/>
    </source>
</evidence>